<proteinExistence type="predicted"/>
<dbReference type="Proteomes" id="UP001237642">
    <property type="component" value="Unassembled WGS sequence"/>
</dbReference>
<keyword evidence="2" id="KW-1185">Reference proteome</keyword>
<name>A0AAD8NDA8_9APIA</name>
<accession>A0AAD8NDA8</accession>
<reference evidence="1" key="1">
    <citation type="submission" date="2023-02" db="EMBL/GenBank/DDBJ databases">
        <title>Genome of toxic invasive species Heracleum sosnowskyi carries increased number of genes despite the absence of recent whole-genome duplications.</title>
        <authorList>
            <person name="Schelkunov M."/>
            <person name="Shtratnikova V."/>
            <person name="Makarenko M."/>
            <person name="Klepikova A."/>
            <person name="Omelchenko D."/>
            <person name="Novikova G."/>
            <person name="Obukhova E."/>
            <person name="Bogdanov V."/>
            <person name="Penin A."/>
            <person name="Logacheva M."/>
        </authorList>
    </citation>
    <scope>NUCLEOTIDE SEQUENCE</scope>
    <source>
        <strain evidence="1">Hsosn_3</strain>
        <tissue evidence="1">Leaf</tissue>
    </source>
</reference>
<organism evidence="1 2">
    <name type="scientific">Heracleum sosnowskyi</name>
    <dbReference type="NCBI Taxonomy" id="360622"/>
    <lineage>
        <taxon>Eukaryota</taxon>
        <taxon>Viridiplantae</taxon>
        <taxon>Streptophyta</taxon>
        <taxon>Embryophyta</taxon>
        <taxon>Tracheophyta</taxon>
        <taxon>Spermatophyta</taxon>
        <taxon>Magnoliopsida</taxon>
        <taxon>eudicotyledons</taxon>
        <taxon>Gunneridae</taxon>
        <taxon>Pentapetalae</taxon>
        <taxon>asterids</taxon>
        <taxon>campanulids</taxon>
        <taxon>Apiales</taxon>
        <taxon>Apiaceae</taxon>
        <taxon>Apioideae</taxon>
        <taxon>apioid superclade</taxon>
        <taxon>Tordylieae</taxon>
        <taxon>Tordyliinae</taxon>
        <taxon>Heracleum</taxon>
    </lineage>
</organism>
<dbReference type="AlphaFoldDB" id="A0AAD8NDA8"/>
<sequence length="364" mass="40914">MANIKVHFCFQGTTNIGGQHVYSIYSTELNDLMRKGAYKKPTFSLERVIPGFPNMGCGVFGSKIVLAGGLVQVGGLEVHNHDLITYDMANKLVSRNDFPPMCQRKLRPLVIKLYNKLYVLDTSDYVVDDSFETHDPKENLWTKVQSPYFYPAFPYFWKGSYSGRTPFSWFACGKSICLTGPLQNNSLIHHTDQYISDLLPCFKGLLPFHGMAITYYQQGFPDVVVISFSHGRVEGRRLSVASRYSLGDPILLFETDPFQQPDGEMSHYFADCGAGIFCLTTFDNASIHVYMFKILRHKDEADGSLDLDLVSLILHEFDFSSFSTGSFTSFCVLGCLVPSTTDGCDKQFEESVLYSSYLPPLEGC</sequence>
<protein>
    <submittedName>
        <fullName evidence="1">Uncharacterized protein</fullName>
    </submittedName>
</protein>
<evidence type="ECO:0000313" key="1">
    <source>
        <dbReference type="EMBL" id="KAK1404071.1"/>
    </source>
</evidence>
<reference evidence="1" key="2">
    <citation type="submission" date="2023-05" db="EMBL/GenBank/DDBJ databases">
        <authorList>
            <person name="Schelkunov M.I."/>
        </authorList>
    </citation>
    <scope>NUCLEOTIDE SEQUENCE</scope>
    <source>
        <strain evidence="1">Hsosn_3</strain>
        <tissue evidence="1">Leaf</tissue>
    </source>
</reference>
<evidence type="ECO:0000313" key="2">
    <source>
        <dbReference type="Proteomes" id="UP001237642"/>
    </source>
</evidence>
<comment type="caution">
    <text evidence="1">The sequence shown here is derived from an EMBL/GenBank/DDBJ whole genome shotgun (WGS) entry which is preliminary data.</text>
</comment>
<dbReference type="EMBL" id="JAUIZM010000001">
    <property type="protein sequence ID" value="KAK1404071.1"/>
    <property type="molecule type" value="Genomic_DNA"/>
</dbReference>
<gene>
    <name evidence="1" type="ORF">POM88_003676</name>
</gene>
<dbReference type="InterPro" id="IPR015915">
    <property type="entry name" value="Kelch-typ_b-propeller"/>
</dbReference>
<dbReference type="SUPFAM" id="SSF117281">
    <property type="entry name" value="Kelch motif"/>
    <property type="match status" value="1"/>
</dbReference>